<comment type="caution">
    <text evidence="2">The sequence shown here is derived from an EMBL/GenBank/DDBJ whole genome shotgun (WGS) entry which is preliminary data.</text>
</comment>
<dbReference type="Gene3D" id="3.40.630.30">
    <property type="match status" value="1"/>
</dbReference>
<dbReference type="GO" id="GO:0005737">
    <property type="term" value="C:cytoplasm"/>
    <property type="evidence" value="ECO:0007669"/>
    <property type="project" value="TreeGrafter"/>
</dbReference>
<dbReference type="RefSeq" id="WP_021757984.1">
    <property type="nucleotide sequence ID" value="NZ_JACHVP010000002.1"/>
</dbReference>
<reference evidence="2 3" key="1">
    <citation type="submission" date="2020-08" db="EMBL/GenBank/DDBJ databases">
        <title>Sequencing the genomes of 1000 actinobacteria strains.</title>
        <authorList>
            <person name="Klenk H.-P."/>
        </authorList>
    </citation>
    <scope>NUCLEOTIDE SEQUENCE [LARGE SCALE GENOMIC DNA]</scope>
    <source>
        <strain evidence="2 3">DSM 20146</strain>
    </source>
</reference>
<dbReference type="GO" id="GO:1990189">
    <property type="term" value="F:protein N-terminal-serine acetyltransferase activity"/>
    <property type="evidence" value="ECO:0007669"/>
    <property type="project" value="TreeGrafter"/>
</dbReference>
<dbReference type="SUPFAM" id="SSF55729">
    <property type="entry name" value="Acyl-CoA N-acyltransferases (Nat)"/>
    <property type="match status" value="1"/>
</dbReference>
<keyword evidence="2" id="KW-0808">Transferase</keyword>
<dbReference type="InterPro" id="IPR016181">
    <property type="entry name" value="Acyl_CoA_acyltransferase"/>
</dbReference>
<dbReference type="InterPro" id="IPR051908">
    <property type="entry name" value="Ribosomal_N-acetyltransferase"/>
</dbReference>
<feature type="domain" description="N-acetyltransferase" evidence="1">
    <location>
        <begin position="32"/>
        <end position="204"/>
    </location>
</feature>
<dbReference type="GO" id="GO:0008999">
    <property type="term" value="F:protein-N-terminal-alanine acetyltransferase activity"/>
    <property type="evidence" value="ECO:0007669"/>
    <property type="project" value="TreeGrafter"/>
</dbReference>
<gene>
    <name evidence="2" type="ORF">FHX33_002173</name>
</gene>
<keyword evidence="3" id="KW-1185">Reference proteome</keyword>
<organism evidence="2 3">
    <name type="scientific">Leifsonia aquatica</name>
    <name type="common">Corynebacterium aquaticum</name>
    <dbReference type="NCBI Taxonomy" id="144185"/>
    <lineage>
        <taxon>Bacteria</taxon>
        <taxon>Bacillati</taxon>
        <taxon>Actinomycetota</taxon>
        <taxon>Actinomycetes</taxon>
        <taxon>Micrococcales</taxon>
        <taxon>Microbacteriaceae</taxon>
        <taxon>Leifsonia</taxon>
    </lineage>
</organism>
<evidence type="ECO:0000313" key="3">
    <source>
        <dbReference type="Proteomes" id="UP000538196"/>
    </source>
</evidence>
<dbReference type="PANTHER" id="PTHR43441:SF11">
    <property type="entry name" value="RIBOSOMAL-PROTEIN-SERINE ACETYLTRANSFERASE"/>
    <property type="match status" value="1"/>
</dbReference>
<dbReference type="PANTHER" id="PTHR43441">
    <property type="entry name" value="RIBOSOMAL-PROTEIN-SERINE ACETYLTRANSFERASE"/>
    <property type="match status" value="1"/>
</dbReference>
<protein>
    <submittedName>
        <fullName evidence="2">RimJ/RimL family protein N-acetyltransferase</fullName>
    </submittedName>
</protein>
<dbReference type="PROSITE" id="PS51186">
    <property type="entry name" value="GNAT"/>
    <property type="match status" value="1"/>
</dbReference>
<evidence type="ECO:0000259" key="1">
    <source>
        <dbReference type="PROSITE" id="PS51186"/>
    </source>
</evidence>
<proteinExistence type="predicted"/>
<sequence length="208" mass="23336">MSNDAAAPTETVEPHGATGLPYAAQELRTERLVLRPLNTGDLDDVHAYQKLKDVVRYLYWEVHDHEESAKHLRKRIAMNRLEKDGEGIVYAVELPDADGGHGRVIGDMSVFLKSAAWGKFEIGWVFHPAFHGNGFASEAADAILGLCFDTLGAHRVFAQLDARNEASARLCERIGMKQEALLRETEIFKGEWSDTAVYALLEEEWRSR</sequence>
<dbReference type="AlphaFoldDB" id="A0A7W4UWB2"/>
<evidence type="ECO:0000313" key="2">
    <source>
        <dbReference type="EMBL" id="MBB2967410.1"/>
    </source>
</evidence>
<accession>A0A7W4UWB2</accession>
<dbReference type="EMBL" id="JACHVP010000002">
    <property type="protein sequence ID" value="MBB2967410.1"/>
    <property type="molecule type" value="Genomic_DNA"/>
</dbReference>
<dbReference type="Proteomes" id="UP000538196">
    <property type="component" value="Unassembled WGS sequence"/>
</dbReference>
<name>A0A7W4UWB2_LEIAQ</name>
<dbReference type="InterPro" id="IPR000182">
    <property type="entry name" value="GNAT_dom"/>
</dbReference>
<dbReference type="Pfam" id="PF13302">
    <property type="entry name" value="Acetyltransf_3"/>
    <property type="match status" value="1"/>
</dbReference>